<feature type="region of interest" description="Disordered" evidence="1">
    <location>
        <begin position="627"/>
        <end position="672"/>
    </location>
</feature>
<evidence type="ECO:0000256" key="1">
    <source>
        <dbReference type="SAM" id="MobiDB-lite"/>
    </source>
</evidence>
<protein>
    <submittedName>
        <fullName evidence="5">Putative integral membrane protein</fullName>
    </submittedName>
</protein>
<dbReference type="InterPro" id="IPR056336">
    <property type="entry name" value="YVC1_C"/>
</dbReference>
<feature type="compositionally biased region" description="Low complexity" evidence="1">
    <location>
        <begin position="627"/>
        <end position="670"/>
    </location>
</feature>
<comment type="caution">
    <text evidence="5">The sequence shown here is derived from an EMBL/GenBank/DDBJ whole genome shotgun (WGS) entry which is preliminary data.</text>
</comment>
<keyword evidence="2" id="KW-0812">Transmembrane</keyword>
<dbReference type="PANTHER" id="PTHR35859">
    <property type="entry name" value="NONSELECTIVE CATION CHANNEL PROTEIN"/>
    <property type="match status" value="1"/>
</dbReference>
<feature type="transmembrane region" description="Helical" evidence="2">
    <location>
        <begin position="312"/>
        <end position="330"/>
    </location>
</feature>
<dbReference type="Pfam" id="PF23190">
    <property type="entry name" value="LHD_TRPY1"/>
    <property type="match status" value="1"/>
</dbReference>
<dbReference type="PANTHER" id="PTHR35859:SF4">
    <property type="entry name" value="MEMBRANE CHANNEL PROTEIN, PUTATIVE (AFU_ORTHOLOGUE AFUA_6G11300)-RELATED"/>
    <property type="match status" value="1"/>
</dbReference>
<feature type="transmembrane region" description="Helical" evidence="2">
    <location>
        <begin position="374"/>
        <end position="395"/>
    </location>
</feature>
<name>A0A8H6BW72_CANAX</name>
<accession>A0A8H6BW72</accession>
<evidence type="ECO:0000259" key="4">
    <source>
        <dbReference type="Pfam" id="PF23317"/>
    </source>
</evidence>
<gene>
    <name evidence="5" type="ORF">FOB64_005579</name>
</gene>
<dbReference type="InterPro" id="IPR056337">
    <property type="entry name" value="LHD_YVC1"/>
</dbReference>
<keyword evidence="2" id="KW-0472">Membrane</keyword>
<evidence type="ECO:0000259" key="3">
    <source>
        <dbReference type="Pfam" id="PF23190"/>
    </source>
</evidence>
<sequence>MFRHHRDVSSHLNRQHDFRDDYYKIQRLINDKVHLSLKFEQLKSPEIHSTLMKPITDEILRISELSSSPLAAYLQHDTQPEIIGSSSLAVTERRDSRLGRSTYTTLDAVSRETIEGPRQKVSNNVIFILLLLRYEYLIQSENNLVCFDLLITKATVCELLSIRMLREYKSLNRVNMLFIKPLYEVDQQYNFNTLELSVLCNAKKFLSQPIIVRILERFYNGELINNESSHMTDYQFRRISYKQIIKRANTVPKYQSIVINFKLIMLSIFYFSLIFGNPMGIGTLFWIIGLSFNIELITKLYNIEWQFVRTIIWNYIDFCLIFLIDLSFALKIANTPYFSDVFSLIGIILFPRILSIFNNYKFFNLIVLSFNKMIWNLVGLIFFFFTLISGFYFSFLTLSINQAKGEILFDMVKIFFGFTPSVWNNWENYNLLGKFTLMGYLFLIQFIVGTILAICLSGVFAKVRDSNQEEFNYFKTTNLILYFKMARLNNSNNWTNSFLHIFKIPIIVILFGYELIKSKSFHKQISSELKNFTFLKQDEDNIQGTGHEVDGESNIMGRSTKRRLSRRYNKYQSLSTLNGGNIRTASTDSFFINELLNKRYGGKIEKVRTNTSERVISRKFLQQPFAVPRQPQPQAQHQQPLQNIQTSRQQSPPSIISSSPHSSSHNNNNNFGTVTDNILTRLNNLENNIAKRTLMSTSVDDNKSIMMYNINEIENNDSNEEISINSQEMDSPEDEFESSKDNTMEDIDQVPASATDIVTRIAILWALDPASGLAISLELRDISH</sequence>
<dbReference type="AlphaFoldDB" id="A0A8H6BW72"/>
<keyword evidence="2" id="KW-1133">Transmembrane helix</keyword>
<dbReference type="InterPro" id="IPR052971">
    <property type="entry name" value="TRP_calcium_channel"/>
</dbReference>
<dbReference type="Pfam" id="PF23317">
    <property type="entry name" value="YVC1_C"/>
    <property type="match status" value="1"/>
</dbReference>
<organism evidence="5 6">
    <name type="scientific">Candida albicans</name>
    <name type="common">Yeast</name>
    <dbReference type="NCBI Taxonomy" id="5476"/>
    <lineage>
        <taxon>Eukaryota</taxon>
        <taxon>Fungi</taxon>
        <taxon>Dikarya</taxon>
        <taxon>Ascomycota</taxon>
        <taxon>Saccharomycotina</taxon>
        <taxon>Pichiomycetes</taxon>
        <taxon>Debaryomycetaceae</taxon>
        <taxon>Candida/Lodderomyces clade</taxon>
        <taxon>Candida</taxon>
    </lineage>
</organism>
<evidence type="ECO:0000313" key="6">
    <source>
        <dbReference type="Proteomes" id="UP000536275"/>
    </source>
</evidence>
<feature type="transmembrane region" description="Helical" evidence="2">
    <location>
        <begin position="263"/>
        <end position="292"/>
    </location>
</feature>
<feature type="domain" description="YVC1 N-terminal linker helical" evidence="3">
    <location>
        <begin position="118"/>
        <end position="235"/>
    </location>
</feature>
<feature type="domain" description="Calcium channel YVC1-like C-terminal transmembrane" evidence="4">
    <location>
        <begin position="285"/>
        <end position="496"/>
    </location>
</feature>
<evidence type="ECO:0000256" key="2">
    <source>
        <dbReference type="SAM" id="Phobius"/>
    </source>
</evidence>
<evidence type="ECO:0000313" key="5">
    <source>
        <dbReference type="EMBL" id="KAF6063995.1"/>
    </source>
</evidence>
<dbReference type="Proteomes" id="UP000536275">
    <property type="component" value="Unassembled WGS sequence"/>
</dbReference>
<feature type="transmembrane region" description="Helical" evidence="2">
    <location>
        <begin position="438"/>
        <end position="461"/>
    </location>
</feature>
<proteinExistence type="predicted"/>
<feature type="transmembrane region" description="Helical" evidence="2">
    <location>
        <begin position="494"/>
        <end position="513"/>
    </location>
</feature>
<dbReference type="EMBL" id="JABWAD010000060">
    <property type="protein sequence ID" value="KAF6063995.1"/>
    <property type="molecule type" value="Genomic_DNA"/>
</dbReference>
<reference evidence="5 6" key="1">
    <citation type="submission" date="2020-03" db="EMBL/GenBank/DDBJ databases">
        <title>FDA dAtabase for Regulatory Grade micrObial Sequences (FDA-ARGOS): Supporting development and validation of Infectious Disease Dx tests.</title>
        <authorList>
            <person name="Campos J."/>
            <person name="Goldberg B."/>
            <person name="Tallon L."/>
            <person name="Sadzewicz L."/>
            <person name="Vavikolanu K."/>
            <person name="Mehta A."/>
            <person name="Aluvathingal J."/>
            <person name="Nadendla S."/>
            <person name="Nandy P."/>
            <person name="Geyer C."/>
            <person name="Yan Y."/>
            <person name="Sichtig H."/>
        </authorList>
    </citation>
    <scope>NUCLEOTIDE SEQUENCE [LARGE SCALE GENOMIC DNA]</scope>
    <source>
        <strain evidence="5 6">FDAARGOS_656</strain>
    </source>
</reference>